<evidence type="ECO:0000313" key="2">
    <source>
        <dbReference type="EMBL" id="MCI55694.1"/>
    </source>
</evidence>
<dbReference type="AlphaFoldDB" id="A0A392T597"/>
<keyword evidence="1" id="KW-0732">Signal</keyword>
<organism evidence="2 3">
    <name type="scientific">Trifolium medium</name>
    <dbReference type="NCBI Taxonomy" id="97028"/>
    <lineage>
        <taxon>Eukaryota</taxon>
        <taxon>Viridiplantae</taxon>
        <taxon>Streptophyta</taxon>
        <taxon>Embryophyta</taxon>
        <taxon>Tracheophyta</taxon>
        <taxon>Spermatophyta</taxon>
        <taxon>Magnoliopsida</taxon>
        <taxon>eudicotyledons</taxon>
        <taxon>Gunneridae</taxon>
        <taxon>Pentapetalae</taxon>
        <taxon>rosids</taxon>
        <taxon>fabids</taxon>
        <taxon>Fabales</taxon>
        <taxon>Fabaceae</taxon>
        <taxon>Papilionoideae</taxon>
        <taxon>50 kb inversion clade</taxon>
        <taxon>NPAAA clade</taxon>
        <taxon>Hologalegina</taxon>
        <taxon>IRL clade</taxon>
        <taxon>Trifolieae</taxon>
        <taxon>Trifolium</taxon>
    </lineage>
</organism>
<reference evidence="2 3" key="1">
    <citation type="journal article" date="2018" name="Front. Plant Sci.">
        <title>Red Clover (Trifolium pratense) and Zigzag Clover (T. medium) - A Picture of Genomic Similarities and Differences.</title>
        <authorList>
            <person name="Dluhosova J."/>
            <person name="Istvanek J."/>
            <person name="Nedelnik J."/>
            <person name="Repkova J."/>
        </authorList>
    </citation>
    <scope>NUCLEOTIDE SEQUENCE [LARGE SCALE GENOMIC DNA]</scope>
    <source>
        <strain evidence="3">cv. 10/8</strain>
        <tissue evidence="2">Leaf</tissue>
    </source>
</reference>
<sequence>LKMSHVKLKMLDLVFWLLLVGARRAQGSCAPGFAWRARSGPVSCAPRQARLRLAQ</sequence>
<feature type="non-terminal residue" evidence="2">
    <location>
        <position position="55"/>
    </location>
</feature>
<dbReference type="Proteomes" id="UP000265520">
    <property type="component" value="Unassembled WGS sequence"/>
</dbReference>
<keyword evidence="3" id="KW-1185">Reference proteome</keyword>
<accession>A0A392T597</accession>
<proteinExistence type="predicted"/>
<feature type="chain" id="PRO_5017439266" evidence="1">
    <location>
        <begin position="28"/>
        <end position="55"/>
    </location>
</feature>
<feature type="signal peptide" evidence="1">
    <location>
        <begin position="1"/>
        <end position="27"/>
    </location>
</feature>
<dbReference type="EMBL" id="LXQA010500238">
    <property type="protein sequence ID" value="MCI55694.1"/>
    <property type="molecule type" value="Genomic_DNA"/>
</dbReference>
<evidence type="ECO:0000256" key="1">
    <source>
        <dbReference type="SAM" id="SignalP"/>
    </source>
</evidence>
<evidence type="ECO:0000313" key="3">
    <source>
        <dbReference type="Proteomes" id="UP000265520"/>
    </source>
</evidence>
<protein>
    <submittedName>
        <fullName evidence="2">Uncharacterized protein</fullName>
    </submittedName>
</protein>
<name>A0A392T597_9FABA</name>
<comment type="caution">
    <text evidence="2">The sequence shown here is derived from an EMBL/GenBank/DDBJ whole genome shotgun (WGS) entry which is preliminary data.</text>
</comment>
<feature type="non-terminal residue" evidence="2">
    <location>
        <position position="1"/>
    </location>
</feature>